<evidence type="ECO:0000256" key="1">
    <source>
        <dbReference type="SAM" id="Phobius"/>
    </source>
</evidence>
<proteinExistence type="predicted"/>
<evidence type="ECO:0000313" key="2">
    <source>
        <dbReference type="EMBL" id="UZJ24602.1"/>
    </source>
</evidence>
<protein>
    <submittedName>
        <fullName evidence="2">Uncharacterized protein</fullName>
    </submittedName>
</protein>
<keyword evidence="1" id="KW-1133">Transmembrane helix</keyword>
<gene>
    <name evidence="2" type="ORF">RHODO2019_15980</name>
</gene>
<feature type="transmembrane region" description="Helical" evidence="1">
    <location>
        <begin position="61"/>
        <end position="84"/>
    </location>
</feature>
<sequence length="146" mass="15349">MARLVHDRDGRAWTVSSRAHLVGPGASQAPVERSDAVLRTVLLGTSALLVVVVLLSTPASLWLPGWVVGPVLLAAGAVVATWALGRPFSVNAATAGTVENDAAAEDVRWVTGPWSARREVRALSAELEAWSTHPGRDLAGDLPFRA</sequence>
<reference evidence="2" key="1">
    <citation type="submission" date="2022-10" db="EMBL/GenBank/DDBJ databases">
        <title>Rhodococcus sp.75.</title>
        <authorList>
            <person name="Sun M."/>
        </authorList>
    </citation>
    <scope>NUCLEOTIDE SEQUENCE</scope>
    <source>
        <strain evidence="2">75</strain>
    </source>
</reference>
<dbReference type="RefSeq" id="WP_265382709.1">
    <property type="nucleotide sequence ID" value="NZ_CP110615.1"/>
</dbReference>
<feature type="transmembrane region" description="Helical" evidence="1">
    <location>
        <begin position="36"/>
        <end position="55"/>
    </location>
</feature>
<evidence type="ECO:0000313" key="3">
    <source>
        <dbReference type="Proteomes" id="UP001164965"/>
    </source>
</evidence>
<keyword evidence="1" id="KW-0472">Membrane</keyword>
<accession>A0ABY6NYY1</accession>
<dbReference type="EMBL" id="CP110615">
    <property type="protein sequence ID" value="UZJ24602.1"/>
    <property type="molecule type" value="Genomic_DNA"/>
</dbReference>
<keyword evidence="3" id="KW-1185">Reference proteome</keyword>
<keyword evidence="1" id="KW-0812">Transmembrane</keyword>
<organism evidence="2 3">
    <name type="scientific">Rhodococcus antarcticus</name>
    <dbReference type="NCBI Taxonomy" id="2987751"/>
    <lineage>
        <taxon>Bacteria</taxon>
        <taxon>Bacillati</taxon>
        <taxon>Actinomycetota</taxon>
        <taxon>Actinomycetes</taxon>
        <taxon>Mycobacteriales</taxon>
        <taxon>Nocardiaceae</taxon>
        <taxon>Rhodococcus</taxon>
    </lineage>
</organism>
<name>A0ABY6NYY1_9NOCA</name>
<dbReference type="Proteomes" id="UP001164965">
    <property type="component" value="Chromosome"/>
</dbReference>